<dbReference type="CDD" id="cd04496">
    <property type="entry name" value="SSB_OBF"/>
    <property type="match status" value="1"/>
</dbReference>
<evidence type="ECO:0000256" key="4">
    <source>
        <dbReference type="PIRNR" id="PIRNR002070"/>
    </source>
</evidence>
<evidence type="ECO:0000256" key="2">
    <source>
        <dbReference type="ARBA" id="ARBA00023172"/>
    </source>
</evidence>
<dbReference type="GO" id="GO:0003677">
    <property type="term" value="F:DNA binding"/>
    <property type="evidence" value="ECO:0007669"/>
    <property type="project" value="UniProtKB-KW"/>
</dbReference>
<evidence type="ECO:0000313" key="5">
    <source>
        <dbReference type="EMBL" id="WPX97121.1"/>
    </source>
</evidence>
<dbReference type="InterPro" id="IPR012340">
    <property type="entry name" value="NA-bd_OB-fold"/>
</dbReference>
<dbReference type="SUPFAM" id="SSF50249">
    <property type="entry name" value="Nucleic acid-binding proteins"/>
    <property type="match status" value="1"/>
</dbReference>
<sequence length="146" mass="16670">MVGSLNKVTLIGNVGKDPEVRITQEGKEILTFSLATTETWKNKHTGERREKTEWHRVVVFIPALVNIVKNYAVKGTRLYVEGSLQTREWNDQSGIKKYTTEIVLQTHNSSIILLGSKPSYTDNHTENKKLKKEEKDADDYVWGVLP</sequence>
<organism evidence="5 6">
    <name type="scientific">Candidatus Bandiella euplotis</name>
    <dbReference type="NCBI Taxonomy" id="1664265"/>
    <lineage>
        <taxon>Bacteria</taxon>
        <taxon>Pseudomonadati</taxon>
        <taxon>Pseudomonadota</taxon>
        <taxon>Alphaproteobacteria</taxon>
        <taxon>Rickettsiales</taxon>
        <taxon>Candidatus Midichloriaceae</taxon>
        <taxon>Candidatus Bandiella</taxon>
    </lineage>
</organism>
<dbReference type="PANTHER" id="PTHR10302">
    <property type="entry name" value="SINGLE-STRANDED DNA-BINDING PROTEIN"/>
    <property type="match status" value="1"/>
</dbReference>
<evidence type="ECO:0000313" key="6">
    <source>
        <dbReference type="Proteomes" id="UP001327219"/>
    </source>
</evidence>
<proteinExistence type="inferred from homology"/>
<evidence type="ECO:0000256" key="1">
    <source>
        <dbReference type="ARBA" id="ARBA00023125"/>
    </source>
</evidence>
<dbReference type="PROSITE" id="PS50935">
    <property type="entry name" value="SSB"/>
    <property type="match status" value="1"/>
</dbReference>
<comment type="subunit">
    <text evidence="3">Homotetramer.</text>
</comment>
<dbReference type="HAMAP" id="MF_00984">
    <property type="entry name" value="SSB"/>
    <property type="match status" value="1"/>
</dbReference>
<dbReference type="EMBL" id="CP110820">
    <property type="protein sequence ID" value="WPX97121.1"/>
    <property type="molecule type" value="Genomic_DNA"/>
</dbReference>
<reference evidence="5 6" key="1">
    <citation type="submission" date="2022-11" db="EMBL/GenBank/DDBJ databases">
        <title>Host association and intracellularity evolved multiple times independently in the Rickettsiales.</title>
        <authorList>
            <person name="Castelli M."/>
            <person name="Nardi T."/>
            <person name="Gammuto L."/>
            <person name="Bellinzona G."/>
            <person name="Sabaneyeva E."/>
            <person name="Potekhin A."/>
            <person name="Serra V."/>
            <person name="Petroni G."/>
            <person name="Sassera D."/>
        </authorList>
    </citation>
    <scope>NUCLEOTIDE SEQUENCE [LARGE SCALE GENOMIC DNA]</scope>
    <source>
        <strain evidence="5 6">NDG2</strain>
    </source>
</reference>
<comment type="caution">
    <text evidence="3">Lacks conserved residue(s) required for the propagation of feature annotation.</text>
</comment>
<gene>
    <name evidence="5" type="ORF">Bandiella_01265</name>
</gene>
<dbReference type="PANTHER" id="PTHR10302:SF0">
    <property type="entry name" value="SINGLE-STRANDED DNA-BINDING PROTEIN, MITOCHONDRIAL"/>
    <property type="match status" value="1"/>
</dbReference>
<feature type="DNA-binding region" evidence="3">
    <location>
        <begin position="54"/>
        <end position="60"/>
    </location>
</feature>
<accession>A0ABZ0ULX0</accession>
<protein>
    <recommendedName>
        <fullName evidence="3 4">Single-stranded DNA-binding protein</fullName>
        <shortName evidence="3">SSB</shortName>
    </recommendedName>
</protein>
<dbReference type="Proteomes" id="UP001327219">
    <property type="component" value="Chromosome"/>
</dbReference>
<evidence type="ECO:0000256" key="3">
    <source>
        <dbReference type="HAMAP-Rule" id="MF_00984"/>
    </source>
</evidence>
<dbReference type="NCBIfam" id="TIGR00621">
    <property type="entry name" value="ssb"/>
    <property type="match status" value="1"/>
</dbReference>
<dbReference type="InterPro" id="IPR011344">
    <property type="entry name" value="ssDNA-bd"/>
</dbReference>
<dbReference type="PIRSF" id="PIRSF002070">
    <property type="entry name" value="SSB"/>
    <property type="match status" value="1"/>
</dbReference>
<dbReference type="InterPro" id="IPR000424">
    <property type="entry name" value="Primosome_PriB/ssb"/>
</dbReference>
<name>A0ABZ0ULX0_9RICK</name>
<keyword evidence="6" id="KW-1185">Reference proteome</keyword>
<dbReference type="Gene3D" id="2.40.50.140">
    <property type="entry name" value="Nucleic acid-binding proteins"/>
    <property type="match status" value="1"/>
</dbReference>
<dbReference type="RefSeq" id="WP_407651241.1">
    <property type="nucleotide sequence ID" value="NZ_CP110820.1"/>
</dbReference>
<keyword evidence="1 3" id="KW-0238">DNA-binding</keyword>
<dbReference type="Pfam" id="PF00436">
    <property type="entry name" value="SSB"/>
    <property type="match status" value="1"/>
</dbReference>
<keyword evidence="2" id="KW-0233">DNA recombination</keyword>